<dbReference type="PROSITE" id="PS51257">
    <property type="entry name" value="PROKAR_LIPOPROTEIN"/>
    <property type="match status" value="1"/>
</dbReference>
<protein>
    <recommendedName>
        <fullName evidence="5">Lipoprotein</fullName>
    </recommendedName>
</protein>
<evidence type="ECO:0000256" key="2">
    <source>
        <dbReference type="SAM" id="SignalP"/>
    </source>
</evidence>
<dbReference type="OrthoDB" id="1004505at2"/>
<comment type="caution">
    <text evidence="3">The sequence shown here is derived from an EMBL/GenBank/DDBJ whole genome shotgun (WGS) entry which is preliminary data.</text>
</comment>
<dbReference type="Proteomes" id="UP000195772">
    <property type="component" value="Unassembled WGS sequence"/>
</dbReference>
<evidence type="ECO:0000313" key="3">
    <source>
        <dbReference type="EMBL" id="OUN02583.1"/>
    </source>
</evidence>
<evidence type="ECO:0000313" key="4">
    <source>
        <dbReference type="Proteomes" id="UP000195772"/>
    </source>
</evidence>
<dbReference type="RefSeq" id="WP_087402947.1">
    <property type="nucleotide sequence ID" value="NZ_NFHB01000007.1"/>
</dbReference>
<sequence length="108" mass="11343">MNKKLKLALATLLGFSAACSTVRNAPAKGEGEQQQEAGAPEVRDSVAPPRVMVMYGVRPPGQKTIGVPLKESAVGPAEDEQLDPVAERPADDTPYMDTKGKKAPEGGK</sequence>
<feature type="region of interest" description="Disordered" evidence="1">
    <location>
        <begin position="57"/>
        <end position="108"/>
    </location>
</feature>
<keyword evidence="2" id="KW-0732">Signal</keyword>
<dbReference type="AlphaFoldDB" id="A0A1Y3QSF1"/>
<proteinExistence type="predicted"/>
<organism evidence="3 4">
    <name type="scientific">Alistipes onderdonkii</name>
    <dbReference type="NCBI Taxonomy" id="328813"/>
    <lineage>
        <taxon>Bacteria</taxon>
        <taxon>Pseudomonadati</taxon>
        <taxon>Bacteroidota</taxon>
        <taxon>Bacteroidia</taxon>
        <taxon>Bacteroidales</taxon>
        <taxon>Rikenellaceae</taxon>
        <taxon>Alistipes</taxon>
    </lineage>
</organism>
<feature type="chain" id="PRO_5012192649" description="Lipoprotein" evidence="2">
    <location>
        <begin position="21"/>
        <end position="108"/>
    </location>
</feature>
<gene>
    <name evidence="3" type="ORF">B5G41_11060</name>
</gene>
<dbReference type="EMBL" id="NFHB01000007">
    <property type="protein sequence ID" value="OUN02583.1"/>
    <property type="molecule type" value="Genomic_DNA"/>
</dbReference>
<feature type="signal peptide" evidence="2">
    <location>
        <begin position="1"/>
        <end position="20"/>
    </location>
</feature>
<evidence type="ECO:0000256" key="1">
    <source>
        <dbReference type="SAM" id="MobiDB-lite"/>
    </source>
</evidence>
<reference evidence="4" key="1">
    <citation type="submission" date="2017-04" db="EMBL/GenBank/DDBJ databases">
        <title>Function of individual gut microbiota members based on whole genome sequencing of pure cultures obtained from chicken caecum.</title>
        <authorList>
            <person name="Medvecky M."/>
            <person name="Cejkova D."/>
            <person name="Polansky O."/>
            <person name="Karasova D."/>
            <person name="Kubasova T."/>
            <person name="Cizek A."/>
            <person name="Rychlik I."/>
        </authorList>
    </citation>
    <scope>NUCLEOTIDE SEQUENCE [LARGE SCALE GENOMIC DNA]</scope>
    <source>
        <strain evidence="4">An90</strain>
    </source>
</reference>
<feature type="compositionally biased region" description="Basic and acidic residues" evidence="1">
    <location>
        <begin position="98"/>
        <end position="108"/>
    </location>
</feature>
<accession>A0A1Y3QSF1</accession>
<evidence type="ECO:0008006" key="5">
    <source>
        <dbReference type="Google" id="ProtNLM"/>
    </source>
</evidence>
<feature type="region of interest" description="Disordered" evidence="1">
    <location>
        <begin position="24"/>
        <end position="45"/>
    </location>
</feature>
<name>A0A1Y3QSF1_9BACT</name>